<comment type="caution">
    <text evidence="2">The sequence shown here is derived from an EMBL/GenBank/DDBJ whole genome shotgun (WGS) entry which is preliminary data.</text>
</comment>
<keyword evidence="3" id="KW-1185">Reference proteome</keyword>
<dbReference type="NCBIfam" id="TIGR04183">
    <property type="entry name" value="Por_Secre_tail"/>
    <property type="match status" value="1"/>
</dbReference>
<sequence length="226" mass="24056">MPSVVTRVVGDRVEVQANGRFYTLYDFAAQPGDTWLTMPVTPFGTCARGEVQVVVDSVGRRQVGGRSLRWFRMHLANEPGTALGSWSGRVYEQLGSVQYLQPQSLACHGTDPGYMGPMVSFQATGLPGIGYNATTGALLTSAEARATAVGFVVFPNPGAGLLTLRLPATLAPGATLQVYDLTGRLVRQQAVPASHQLDLRALPAGTYTLLLCAPGQSPLARRIVLE</sequence>
<dbReference type="Proteomes" id="UP000612233">
    <property type="component" value="Unassembled WGS sequence"/>
</dbReference>
<organism evidence="2 3">
    <name type="scientific">Hymenobacter montanus</name>
    <dbReference type="NCBI Taxonomy" id="2771359"/>
    <lineage>
        <taxon>Bacteria</taxon>
        <taxon>Pseudomonadati</taxon>
        <taxon>Bacteroidota</taxon>
        <taxon>Cytophagia</taxon>
        <taxon>Cytophagales</taxon>
        <taxon>Hymenobacteraceae</taxon>
        <taxon>Hymenobacter</taxon>
    </lineage>
</organism>
<gene>
    <name evidence="2" type="ORF">IC235_07535</name>
</gene>
<evidence type="ECO:0000259" key="1">
    <source>
        <dbReference type="Pfam" id="PF18962"/>
    </source>
</evidence>
<name>A0A927BD20_9BACT</name>
<evidence type="ECO:0000313" key="2">
    <source>
        <dbReference type="EMBL" id="MBD2767743.1"/>
    </source>
</evidence>
<proteinExistence type="predicted"/>
<feature type="domain" description="Secretion system C-terminal sorting" evidence="1">
    <location>
        <begin position="153"/>
        <end position="211"/>
    </location>
</feature>
<accession>A0A927BD20</accession>
<dbReference type="RefSeq" id="WP_191004560.1">
    <property type="nucleotide sequence ID" value="NZ_JACXAD010000006.1"/>
</dbReference>
<dbReference type="AlphaFoldDB" id="A0A927BD20"/>
<protein>
    <submittedName>
        <fullName evidence="2">T9SS type A sorting domain-containing protein</fullName>
    </submittedName>
</protein>
<reference evidence="2" key="1">
    <citation type="submission" date="2020-09" db="EMBL/GenBank/DDBJ databases">
        <authorList>
            <person name="Kim M.K."/>
        </authorList>
    </citation>
    <scope>NUCLEOTIDE SEQUENCE</scope>
    <source>
        <strain evidence="2">BT664</strain>
    </source>
</reference>
<dbReference type="EMBL" id="JACXAD010000006">
    <property type="protein sequence ID" value="MBD2767743.1"/>
    <property type="molecule type" value="Genomic_DNA"/>
</dbReference>
<dbReference type="InterPro" id="IPR026444">
    <property type="entry name" value="Secre_tail"/>
</dbReference>
<dbReference type="Pfam" id="PF18962">
    <property type="entry name" value="Por_Secre_tail"/>
    <property type="match status" value="1"/>
</dbReference>
<evidence type="ECO:0000313" key="3">
    <source>
        <dbReference type="Proteomes" id="UP000612233"/>
    </source>
</evidence>